<dbReference type="InterPro" id="IPR027417">
    <property type="entry name" value="P-loop_NTPase"/>
</dbReference>
<dbReference type="SMART" id="SM00382">
    <property type="entry name" value="AAA"/>
    <property type="match status" value="1"/>
</dbReference>
<dbReference type="Gene3D" id="1.10.10.60">
    <property type="entry name" value="Homeodomain-like"/>
    <property type="match status" value="1"/>
</dbReference>
<keyword evidence="1" id="KW-0547">Nucleotide-binding</keyword>
<dbReference type="GO" id="GO:0003677">
    <property type="term" value="F:DNA binding"/>
    <property type="evidence" value="ECO:0007669"/>
    <property type="project" value="UniProtKB-KW"/>
</dbReference>
<dbReference type="PROSITE" id="PS00688">
    <property type="entry name" value="SIGMA54_INTERACT_3"/>
    <property type="match status" value="1"/>
</dbReference>
<dbReference type="HOGENOM" id="CLU_000445_8_1_9"/>
<dbReference type="Proteomes" id="UP000013523">
    <property type="component" value="Chromosome"/>
</dbReference>
<evidence type="ECO:0000313" key="8">
    <source>
        <dbReference type="Proteomes" id="UP000013523"/>
    </source>
</evidence>
<dbReference type="PROSITE" id="PS00676">
    <property type="entry name" value="SIGMA54_INTERACT_2"/>
    <property type="match status" value="1"/>
</dbReference>
<dbReference type="Gene3D" id="1.10.8.60">
    <property type="match status" value="1"/>
</dbReference>
<reference evidence="7 8" key="1">
    <citation type="submission" date="2012-01" db="EMBL/GenBank/DDBJ databases">
        <title>Complete sequence of chromosome of Clostridium pasteurianum BC1.</title>
        <authorList>
            <consortium name="US DOE Joint Genome Institute"/>
            <person name="Lucas S."/>
            <person name="Han J."/>
            <person name="Lapidus A."/>
            <person name="Cheng J.-F."/>
            <person name="Goodwin L."/>
            <person name="Pitluck S."/>
            <person name="Peters L."/>
            <person name="Mikhailova N."/>
            <person name="Teshima H."/>
            <person name="Detter J.C."/>
            <person name="Han C."/>
            <person name="Tapia R."/>
            <person name="Land M."/>
            <person name="Hauser L."/>
            <person name="Kyrpides N."/>
            <person name="Ivanova N."/>
            <person name="Pagani I."/>
            <person name="Dunn J."/>
            <person name="Taghavi S."/>
            <person name="Francis A."/>
            <person name="van der Lelie D."/>
            <person name="Woyke T."/>
        </authorList>
    </citation>
    <scope>NUCLEOTIDE SEQUENCE [LARGE SCALE GENOMIC DNA]</scope>
    <source>
        <strain evidence="7 8">BC1</strain>
    </source>
</reference>
<organism evidence="7 8">
    <name type="scientific">Clostridium pasteurianum BC1</name>
    <dbReference type="NCBI Taxonomy" id="86416"/>
    <lineage>
        <taxon>Bacteria</taxon>
        <taxon>Bacillati</taxon>
        <taxon>Bacillota</taxon>
        <taxon>Clostridia</taxon>
        <taxon>Eubacteriales</taxon>
        <taxon>Clostridiaceae</taxon>
        <taxon>Clostridium</taxon>
    </lineage>
</organism>
<dbReference type="SUPFAM" id="SSF46689">
    <property type="entry name" value="Homeodomain-like"/>
    <property type="match status" value="1"/>
</dbReference>
<dbReference type="KEGG" id="cpas:Clopa_0392"/>
<dbReference type="CDD" id="cd00009">
    <property type="entry name" value="AAA"/>
    <property type="match status" value="1"/>
</dbReference>
<proteinExistence type="predicted"/>
<dbReference type="Pfam" id="PF00158">
    <property type="entry name" value="Sigma54_activat"/>
    <property type="match status" value="1"/>
</dbReference>
<feature type="domain" description="Sigma-54 factor interaction" evidence="6">
    <location>
        <begin position="270"/>
        <end position="500"/>
    </location>
</feature>
<sequence>MSTILKKIQNTAIQCADILSQVLGVDVEIVDSTLVRIAGTGKYKDGINKSLENEGHVYERVLRTGEKYTITEPGKHDICLECPNCDTCIEKFEMCVPINLNNQVIGVIGLICFNNYQKEKILSNIDTYSVFLEQMADLISAKAYEAIKNENITIMANLLKVITDEIAEGVVILDKNYYISHSNKKANEILNLYTGSSLKMNVEFTGNYLLEDQEFRVLLKGEEYFLVGNVSDIELGEKYKYIFIFNESKTIKNKINRLTGQGNDVVFDNILGTSSKIMTIKKKILKIAKSTSTVLITGESGSGKEMFARAIHKASDRKDEVFIAVNCGAIPENLLESELFGYVKGAFTGADPKGRKGKFELADKGTIFLDEIGDMPLHMQVKLLRVIQEKEIVRLGCNDSIKIDIRIIAATNKNLEELIKEDKFREDLYYRLSVIPIELPPLRERIEDIKILTYNFANKYCKLFNKKFIGIDGDIWNYMLRYSWPGNIRELQNTVEFMINMMDSNGILTKEALPQKIVKRAEQNILNTQHAEILNLKQLEKQTIKSALRIYGTSTEGKKLAAIKLGIGIATLYRKVEEYRLNS</sequence>
<keyword evidence="3" id="KW-0805">Transcription regulation</keyword>
<dbReference type="AlphaFoldDB" id="R4JXA4"/>
<dbReference type="eggNOG" id="COG3829">
    <property type="taxonomic scope" value="Bacteria"/>
</dbReference>
<dbReference type="Gene3D" id="3.40.50.300">
    <property type="entry name" value="P-loop containing nucleotide triphosphate hydrolases"/>
    <property type="match status" value="1"/>
</dbReference>
<dbReference type="InterPro" id="IPR009057">
    <property type="entry name" value="Homeodomain-like_sf"/>
</dbReference>
<keyword evidence="4 7" id="KW-0238">DNA-binding</keyword>
<dbReference type="EMBL" id="CP003261">
    <property type="protein sequence ID" value="AGK95452.1"/>
    <property type="molecule type" value="Genomic_DNA"/>
</dbReference>
<dbReference type="RefSeq" id="WP_015613779.1">
    <property type="nucleotide sequence ID" value="NC_021182.1"/>
</dbReference>
<dbReference type="InterPro" id="IPR029016">
    <property type="entry name" value="GAF-like_dom_sf"/>
</dbReference>
<dbReference type="FunFam" id="3.40.50.300:FF:000006">
    <property type="entry name" value="DNA-binding transcriptional regulator NtrC"/>
    <property type="match status" value="1"/>
</dbReference>
<name>R4JXA4_CLOPA</name>
<dbReference type="PROSITE" id="PS50045">
    <property type="entry name" value="SIGMA54_INTERACT_4"/>
    <property type="match status" value="1"/>
</dbReference>
<dbReference type="PROSITE" id="PS00675">
    <property type="entry name" value="SIGMA54_INTERACT_1"/>
    <property type="match status" value="1"/>
</dbReference>
<dbReference type="Pfam" id="PF25601">
    <property type="entry name" value="AAA_lid_14"/>
    <property type="match status" value="1"/>
</dbReference>
<dbReference type="Gene3D" id="3.30.450.40">
    <property type="match status" value="1"/>
</dbReference>
<dbReference type="InterPro" id="IPR003593">
    <property type="entry name" value="AAA+_ATPase"/>
</dbReference>
<keyword evidence="2" id="KW-0067">ATP-binding</keyword>
<gene>
    <name evidence="7" type="ORF">Clopa_0392</name>
</gene>
<evidence type="ECO:0000256" key="5">
    <source>
        <dbReference type="ARBA" id="ARBA00023163"/>
    </source>
</evidence>
<dbReference type="SUPFAM" id="SSF52540">
    <property type="entry name" value="P-loop containing nucleoside triphosphate hydrolases"/>
    <property type="match status" value="1"/>
</dbReference>
<dbReference type="OrthoDB" id="9803970at2"/>
<dbReference type="PATRIC" id="fig|86416.3.peg.369"/>
<dbReference type="InterPro" id="IPR002078">
    <property type="entry name" value="Sigma_54_int"/>
</dbReference>
<dbReference type="STRING" id="86416.Clopa_0392"/>
<dbReference type="InterPro" id="IPR025943">
    <property type="entry name" value="Sigma_54_int_dom_ATP-bd_2"/>
</dbReference>
<dbReference type="PANTHER" id="PTHR32071:SF57">
    <property type="entry name" value="C4-DICARBOXYLATE TRANSPORT TRANSCRIPTIONAL REGULATORY PROTEIN DCTD"/>
    <property type="match status" value="1"/>
</dbReference>
<accession>R4JXA4</accession>
<dbReference type="GO" id="GO:0005524">
    <property type="term" value="F:ATP binding"/>
    <property type="evidence" value="ECO:0007669"/>
    <property type="project" value="UniProtKB-KW"/>
</dbReference>
<dbReference type="InterPro" id="IPR058031">
    <property type="entry name" value="AAA_lid_NorR"/>
</dbReference>
<evidence type="ECO:0000259" key="6">
    <source>
        <dbReference type="PROSITE" id="PS50045"/>
    </source>
</evidence>
<dbReference type="InterPro" id="IPR025662">
    <property type="entry name" value="Sigma_54_int_dom_ATP-bd_1"/>
</dbReference>
<evidence type="ECO:0000256" key="4">
    <source>
        <dbReference type="ARBA" id="ARBA00023125"/>
    </source>
</evidence>
<dbReference type="InterPro" id="IPR025944">
    <property type="entry name" value="Sigma_54_int_dom_CS"/>
</dbReference>
<keyword evidence="8" id="KW-1185">Reference proteome</keyword>
<evidence type="ECO:0000256" key="1">
    <source>
        <dbReference type="ARBA" id="ARBA00022741"/>
    </source>
</evidence>
<keyword evidence="5" id="KW-0804">Transcription</keyword>
<protein>
    <submittedName>
        <fullName evidence="7">Transcriptional regulator containing PAS, AAA-type ATPase, and DNA-binding domains</fullName>
    </submittedName>
</protein>
<evidence type="ECO:0000256" key="3">
    <source>
        <dbReference type="ARBA" id="ARBA00023015"/>
    </source>
</evidence>
<evidence type="ECO:0000313" key="7">
    <source>
        <dbReference type="EMBL" id="AGK95452.1"/>
    </source>
</evidence>
<dbReference type="PANTHER" id="PTHR32071">
    <property type="entry name" value="TRANSCRIPTIONAL REGULATORY PROTEIN"/>
    <property type="match status" value="1"/>
</dbReference>
<dbReference type="GO" id="GO:0006355">
    <property type="term" value="P:regulation of DNA-templated transcription"/>
    <property type="evidence" value="ECO:0007669"/>
    <property type="project" value="InterPro"/>
</dbReference>
<evidence type="ECO:0000256" key="2">
    <source>
        <dbReference type="ARBA" id="ARBA00022840"/>
    </source>
</evidence>